<sequence length="442" mass="49647">MENKIKNNHIARLIITMSIPPALSMIIQSLYNIVDSVFVTKYDPKAMEAISLVFPIQNLILALAVGIGVGINTYVSMKLGQQKQKEAESAAMHGVLLSFLHYLLVLILGLCFSTPFIRSFTQDPVIIDYAKTYIHLIVIFSFTTIFQIALEKILQADGKMMLPMISLLTGAVLNVILDPIFIFSLNLGITGAAVATVIGQIASTLLMIYFIISRKNRIRLHIKAFSLQKDTIVAIYRIGIPSFFMNAIPSLMVTLMNYILVGVSKTAVTTFGIYYKLQNFVYMGVSGLSQGTMPLMSYHYGANDRQRLRHILKDTFLFSCSIGLLATVLFLSIPNYLLQLFYDEQVMIASCTSYLRIASIGFSFGCINYIFASYFQSTQKGMASLLVSLFRQMIFLIPLAYIFSFFLEENGIYLAVCIAEITTFLFVTIFFYTTVNRDNHKL</sequence>
<feature type="transmembrane region" description="Helical" evidence="7">
    <location>
        <begin position="412"/>
        <end position="432"/>
    </location>
</feature>
<feature type="transmembrane region" description="Helical" evidence="7">
    <location>
        <begin position="233"/>
        <end position="260"/>
    </location>
</feature>
<keyword evidence="3" id="KW-1003">Cell membrane</keyword>
<dbReference type="GO" id="GO:0042910">
    <property type="term" value="F:xenobiotic transmembrane transporter activity"/>
    <property type="evidence" value="ECO:0007669"/>
    <property type="project" value="InterPro"/>
</dbReference>
<feature type="transmembrane region" description="Helical" evidence="7">
    <location>
        <begin position="280"/>
        <end position="302"/>
    </location>
</feature>
<keyword evidence="4 7" id="KW-0812">Transmembrane</keyword>
<dbReference type="PANTHER" id="PTHR43823">
    <property type="entry name" value="SPORULATION PROTEIN YKVU"/>
    <property type="match status" value="1"/>
</dbReference>
<keyword evidence="6 7" id="KW-0472">Membrane</keyword>
<evidence type="ECO:0000256" key="7">
    <source>
        <dbReference type="SAM" id="Phobius"/>
    </source>
</evidence>
<dbReference type="PANTHER" id="PTHR43823:SF3">
    <property type="entry name" value="MULTIDRUG EXPORT PROTEIN MEPA"/>
    <property type="match status" value="1"/>
</dbReference>
<accession>A0A9D1GRI6</accession>
<evidence type="ECO:0000256" key="2">
    <source>
        <dbReference type="ARBA" id="ARBA00022448"/>
    </source>
</evidence>
<reference evidence="8" key="1">
    <citation type="submission" date="2020-10" db="EMBL/GenBank/DDBJ databases">
        <authorList>
            <person name="Gilroy R."/>
        </authorList>
    </citation>
    <scope>NUCLEOTIDE SEQUENCE</scope>
    <source>
        <strain evidence="8">ChiW17-6978</strain>
    </source>
</reference>
<feature type="transmembrane region" description="Helical" evidence="7">
    <location>
        <begin position="132"/>
        <end position="150"/>
    </location>
</feature>
<feature type="transmembrane region" description="Helical" evidence="7">
    <location>
        <begin position="314"/>
        <end position="333"/>
    </location>
</feature>
<reference evidence="8" key="2">
    <citation type="journal article" date="2021" name="PeerJ">
        <title>Extensive microbial diversity within the chicken gut microbiome revealed by metagenomics and culture.</title>
        <authorList>
            <person name="Gilroy R."/>
            <person name="Ravi A."/>
            <person name="Getino M."/>
            <person name="Pursley I."/>
            <person name="Horton D.L."/>
            <person name="Alikhan N.F."/>
            <person name="Baker D."/>
            <person name="Gharbi K."/>
            <person name="Hall N."/>
            <person name="Watson M."/>
            <person name="Adriaenssens E.M."/>
            <person name="Foster-Nyarko E."/>
            <person name="Jarju S."/>
            <person name="Secka A."/>
            <person name="Antonio M."/>
            <person name="Oren A."/>
            <person name="Chaudhuri R.R."/>
            <person name="La Ragione R."/>
            <person name="Hildebrand F."/>
            <person name="Pallen M.J."/>
        </authorList>
    </citation>
    <scope>NUCLEOTIDE SEQUENCE</scope>
    <source>
        <strain evidence="8">ChiW17-6978</strain>
    </source>
</reference>
<organism evidence="8 9">
    <name type="scientific">Candidatus Pelethenecus faecipullorum</name>
    <dbReference type="NCBI Taxonomy" id="2840900"/>
    <lineage>
        <taxon>Bacteria</taxon>
        <taxon>Bacillati</taxon>
        <taxon>Mycoplasmatota</taxon>
        <taxon>Mollicutes</taxon>
        <taxon>Candidatus Pelethenecus</taxon>
    </lineage>
</organism>
<protein>
    <submittedName>
        <fullName evidence="8">MATE family efflux transporter</fullName>
    </submittedName>
</protein>
<evidence type="ECO:0000313" key="9">
    <source>
        <dbReference type="Proteomes" id="UP000886758"/>
    </source>
</evidence>
<feature type="transmembrane region" description="Helical" evidence="7">
    <location>
        <begin position="95"/>
        <end position="117"/>
    </location>
</feature>
<dbReference type="InterPro" id="IPR048279">
    <property type="entry name" value="MdtK-like"/>
</dbReference>
<feature type="transmembrane region" description="Helical" evidence="7">
    <location>
        <begin position="54"/>
        <end position="75"/>
    </location>
</feature>
<evidence type="ECO:0000256" key="3">
    <source>
        <dbReference type="ARBA" id="ARBA00022475"/>
    </source>
</evidence>
<dbReference type="GO" id="GO:0015297">
    <property type="term" value="F:antiporter activity"/>
    <property type="evidence" value="ECO:0007669"/>
    <property type="project" value="InterPro"/>
</dbReference>
<dbReference type="PIRSF" id="PIRSF006603">
    <property type="entry name" value="DinF"/>
    <property type="match status" value="1"/>
</dbReference>
<dbReference type="InterPro" id="IPR051327">
    <property type="entry name" value="MATE_MepA_subfamily"/>
</dbReference>
<comment type="caution">
    <text evidence="8">The sequence shown here is derived from an EMBL/GenBank/DDBJ whole genome shotgun (WGS) entry which is preliminary data.</text>
</comment>
<feature type="transmembrane region" description="Helical" evidence="7">
    <location>
        <begin position="189"/>
        <end position="212"/>
    </location>
</feature>
<dbReference type="AlphaFoldDB" id="A0A9D1GRI6"/>
<dbReference type="EMBL" id="DVLF01000157">
    <property type="protein sequence ID" value="HIT50362.1"/>
    <property type="molecule type" value="Genomic_DNA"/>
</dbReference>
<gene>
    <name evidence="8" type="ORF">IAD46_04985</name>
</gene>
<dbReference type="Proteomes" id="UP000886758">
    <property type="component" value="Unassembled WGS sequence"/>
</dbReference>
<dbReference type="Pfam" id="PF01554">
    <property type="entry name" value="MatE"/>
    <property type="match status" value="2"/>
</dbReference>
<dbReference type="InterPro" id="IPR002528">
    <property type="entry name" value="MATE_fam"/>
</dbReference>
<evidence type="ECO:0000313" key="8">
    <source>
        <dbReference type="EMBL" id="HIT50362.1"/>
    </source>
</evidence>
<keyword evidence="5 7" id="KW-1133">Transmembrane helix</keyword>
<proteinExistence type="predicted"/>
<dbReference type="GO" id="GO:0005886">
    <property type="term" value="C:plasma membrane"/>
    <property type="evidence" value="ECO:0007669"/>
    <property type="project" value="UniProtKB-SubCell"/>
</dbReference>
<evidence type="ECO:0000256" key="4">
    <source>
        <dbReference type="ARBA" id="ARBA00022692"/>
    </source>
</evidence>
<feature type="transmembrane region" description="Helical" evidence="7">
    <location>
        <begin position="353"/>
        <end position="371"/>
    </location>
</feature>
<name>A0A9D1GRI6_9MOLU</name>
<evidence type="ECO:0000256" key="6">
    <source>
        <dbReference type="ARBA" id="ARBA00023136"/>
    </source>
</evidence>
<keyword evidence="2" id="KW-0813">Transport</keyword>
<feature type="transmembrane region" description="Helical" evidence="7">
    <location>
        <begin position="162"/>
        <end position="183"/>
    </location>
</feature>
<feature type="transmembrane region" description="Helical" evidence="7">
    <location>
        <begin position="383"/>
        <end position="406"/>
    </location>
</feature>
<comment type="subcellular location">
    <subcellularLocation>
        <location evidence="1">Cell membrane</location>
        <topology evidence="1">Multi-pass membrane protein</topology>
    </subcellularLocation>
</comment>
<evidence type="ECO:0000256" key="1">
    <source>
        <dbReference type="ARBA" id="ARBA00004651"/>
    </source>
</evidence>
<dbReference type="NCBIfam" id="TIGR00797">
    <property type="entry name" value="matE"/>
    <property type="match status" value="1"/>
</dbReference>
<evidence type="ECO:0000256" key="5">
    <source>
        <dbReference type="ARBA" id="ARBA00022989"/>
    </source>
</evidence>
<feature type="transmembrane region" description="Helical" evidence="7">
    <location>
        <begin position="12"/>
        <end position="34"/>
    </location>
</feature>